<evidence type="ECO:0000256" key="2">
    <source>
        <dbReference type="ARBA" id="ARBA00023004"/>
    </source>
</evidence>
<accession>A0AA90Z8F5</accession>
<dbReference type="InterPro" id="IPR006249">
    <property type="entry name" value="Aconitase/IRP2"/>
</dbReference>
<dbReference type="Pfam" id="PF00330">
    <property type="entry name" value="Aconitase"/>
    <property type="match status" value="1"/>
</dbReference>
<dbReference type="EMBL" id="JAVDQI010000006">
    <property type="protein sequence ID" value="MDR6223310.1"/>
    <property type="molecule type" value="Genomic_DNA"/>
</dbReference>
<dbReference type="Gene3D" id="3.30.499.10">
    <property type="entry name" value="Aconitase, domain 3"/>
    <property type="match status" value="1"/>
</dbReference>
<keyword evidence="1" id="KW-0479">Metal-binding</keyword>
<evidence type="ECO:0000256" key="3">
    <source>
        <dbReference type="ARBA" id="ARBA00023014"/>
    </source>
</evidence>
<dbReference type="Proteomes" id="UP001185015">
    <property type="component" value="Unassembled WGS sequence"/>
</dbReference>
<keyword evidence="2" id="KW-0408">Iron</keyword>
<sequence>MTEEDIKNLASWKPNDVPQTDVPYIPSRVLLQDFTGVPAVVDIAAIRSAMERLGGEPKDINPFIPADLVIDHSVQTDCYGSSKVISYNEKLEFQRNRERYELLHWAQSP</sequence>
<gene>
    <name evidence="5" type="ORF">J2750_001775</name>
</gene>
<dbReference type="PANTHER" id="PTHR11670">
    <property type="entry name" value="ACONITASE/IRON-RESPONSIVE ELEMENT FAMILY MEMBER"/>
    <property type="match status" value="1"/>
</dbReference>
<dbReference type="InterPro" id="IPR015931">
    <property type="entry name" value="Acnase/IPM_dHydase_lsu_aba_1/3"/>
</dbReference>
<protein>
    <submittedName>
        <fullName evidence="5">Aconitase A</fullName>
    </submittedName>
</protein>
<reference evidence="5 6" key="1">
    <citation type="submission" date="2023-07" db="EMBL/GenBank/DDBJ databases">
        <title>Genomic Encyclopedia of Type Strains, Phase IV (KMG-IV): sequencing the most valuable type-strain genomes for metagenomic binning, comparative biology and taxonomic classification.</title>
        <authorList>
            <person name="Goeker M."/>
        </authorList>
    </citation>
    <scope>NUCLEOTIDE SEQUENCE [LARGE SCALE GENOMIC DNA]</scope>
    <source>
        <strain evidence="5 6">DSM 17273</strain>
    </source>
</reference>
<proteinExistence type="predicted"/>
<evidence type="ECO:0000313" key="6">
    <source>
        <dbReference type="Proteomes" id="UP001185015"/>
    </source>
</evidence>
<evidence type="ECO:0000256" key="1">
    <source>
        <dbReference type="ARBA" id="ARBA00022723"/>
    </source>
</evidence>
<keyword evidence="3" id="KW-0411">Iron-sulfur</keyword>
<evidence type="ECO:0000259" key="4">
    <source>
        <dbReference type="Pfam" id="PF00330"/>
    </source>
</evidence>
<dbReference type="SUPFAM" id="SSF53732">
    <property type="entry name" value="Aconitase iron-sulfur domain"/>
    <property type="match status" value="1"/>
</dbReference>
<dbReference type="GO" id="GO:0046872">
    <property type="term" value="F:metal ion binding"/>
    <property type="evidence" value="ECO:0007669"/>
    <property type="project" value="UniProtKB-KW"/>
</dbReference>
<comment type="caution">
    <text evidence="5">The sequence shown here is derived from an EMBL/GenBank/DDBJ whole genome shotgun (WGS) entry which is preliminary data.</text>
</comment>
<name>A0AA90Z8F5_9EURY</name>
<dbReference type="InterPro" id="IPR001030">
    <property type="entry name" value="Acoase/IPM_deHydtase_lsu_aba"/>
</dbReference>
<dbReference type="AlphaFoldDB" id="A0AA90Z8F5"/>
<keyword evidence="6" id="KW-1185">Reference proteome</keyword>
<dbReference type="RefSeq" id="WP_270095611.1">
    <property type="nucleotide sequence ID" value="NZ_JAQFFK010000001.1"/>
</dbReference>
<evidence type="ECO:0000313" key="5">
    <source>
        <dbReference type="EMBL" id="MDR6223310.1"/>
    </source>
</evidence>
<dbReference type="InterPro" id="IPR036008">
    <property type="entry name" value="Aconitase_4Fe-4S_dom"/>
</dbReference>
<feature type="domain" description="Aconitase/3-isopropylmalate dehydratase large subunit alpha/beta/alpha" evidence="4">
    <location>
        <begin position="12"/>
        <end position="107"/>
    </location>
</feature>
<dbReference type="GO" id="GO:0051536">
    <property type="term" value="F:iron-sulfur cluster binding"/>
    <property type="evidence" value="ECO:0007669"/>
    <property type="project" value="UniProtKB-KW"/>
</dbReference>
<organism evidence="5 6">
    <name type="scientific">Methanococcoides alaskense</name>
    <dbReference type="NCBI Taxonomy" id="325778"/>
    <lineage>
        <taxon>Archaea</taxon>
        <taxon>Methanobacteriati</taxon>
        <taxon>Methanobacteriota</taxon>
        <taxon>Stenosarchaea group</taxon>
        <taxon>Methanomicrobia</taxon>
        <taxon>Methanosarcinales</taxon>
        <taxon>Methanosarcinaceae</taxon>
        <taxon>Methanococcoides</taxon>
    </lineage>
</organism>